<dbReference type="Proteomes" id="UP001430700">
    <property type="component" value="Unassembled WGS sequence"/>
</dbReference>
<evidence type="ECO:0000313" key="9">
    <source>
        <dbReference type="EMBL" id="MCC9018842.1"/>
    </source>
</evidence>
<dbReference type="EMBL" id="JAJJMN010000001">
    <property type="protein sequence ID" value="MCC9018842.1"/>
    <property type="molecule type" value="Genomic_DNA"/>
</dbReference>
<dbReference type="InterPro" id="IPR003141">
    <property type="entry name" value="Pol/His_phosphatase_N"/>
</dbReference>
<evidence type="ECO:0000256" key="6">
    <source>
        <dbReference type="ARBA" id="ARBA00049244"/>
    </source>
</evidence>
<dbReference type="GO" id="GO:0003887">
    <property type="term" value="F:DNA-directed DNA polymerase activity"/>
    <property type="evidence" value="ECO:0007669"/>
    <property type="project" value="UniProtKB-EC"/>
</dbReference>
<keyword evidence="7" id="KW-0175">Coiled coil</keyword>
<evidence type="ECO:0000256" key="2">
    <source>
        <dbReference type="ARBA" id="ARBA00022679"/>
    </source>
</evidence>
<comment type="caution">
    <text evidence="9">The sequence shown here is derived from an EMBL/GenBank/DDBJ whole genome shotgun (WGS) entry which is preliminary data.</text>
</comment>
<dbReference type="InterPro" id="IPR040982">
    <property type="entry name" value="DNA_pol3_finger"/>
</dbReference>
<evidence type="ECO:0000259" key="8">
    <source>
        <dbReference type="SMART" id="SM00481"/>
    </source>
</evidence>
<dbReference type="EC" id="2.7.7.7" evidence="1"/>
<protein>
    <recommendedName>
        <fullName evidence="1">DNA-directed DNA polymerase</fullName>
        <ecNumber evidence="1">2.7.7.7</ecNumber>
    </recommendedName>
</protein>
<dbReference type="Pfam" id="PF17657">
    <property type="entry name" value="DNA_pol3_finger"/>
    <property type="match status" value="1"/>
</dbReference>
<dbReference type="InterPro" id="IPR029460">
    <property type="entry name" value="DNAPol_HHH"/>
</dbReference>
<dbReference type="RefSeq" id="WP_230000155.1">
    <property type="nucleotide sequence ID" value="NZ_JAJJMN010000001.1"/>
</dbReference>
<keyword evidence="10" id="KW-1185">Reference proteome</keyword>
<feature type="coiled-coil region" evidence="7">
    <location>
        <begin position="256"/>
        <end position="283"/>
    </location>
</feature>
<dbReference type="Pfam" id="PF02811">
    <property type="entry name" value="PHP"/>
    <property type="match status" value="1"/>
</dbReference>
<dbReference type="SMART" id="SM00481">
    <property type="entry name" value="POLIIIAc"/>
    <property type="match status" value="1"/>
</dbReference>
<evidence type="ECO:0000313" key="10">
    <source>
        <dbReference type="Proteomes" id="UP001430700"/>
    </source>
</evidence>
<dbReference type="Gene3D" id="1.10.150.870">
    <property type="match status" value="1"/>
</dbReference>
<name>A0ABS8M3D2_9FLAO</name>
<sequence length="1017" mass="117396">MYLNCHSFHSLRYGTIPLKELISQAVSCGVKAMALTDINTVTGIYDFIKACQEKGIKPLVGIEFRCRHQFRYIGLAQNAEGLGEMNRFLTAHNFSGELLPSIAPEFKSVFVIYTLENAPEVLRKNEFIGIRTDEVSKLFTSEHKNKMNQMVILQPVTFRTKTEHNLHKILRAIDTNVILSKLTESDYCKASEILQSSESLLPFYEKYPEIISNTQRIIDCCNFEYDFGVPKNKKFYTNSRQEDLEKLTALAWEGFKNRYEDENQEAKKRVEKELKVIDELEFSGYFLITWDIVQYSNSQGFMHIGRGSGANSIIAYCLGITDICPIELDLYFERFLNLNRKTPPDFDIDWSWQERNIILEYIFRKYGKDHVAFCGTNVEFKYRSIYREVGKVFGLPKEELDMLAKNPEELHETNKIVKQVQYYGQMLSKYPNQRSMHACGILISEEPITNYTPLEMPPKGFPIVLFDMHIAEEIGFEKFDILSQRGIGHIDDSVKLIEKNRGIKVDIRNTSISKNEALCNIYLAQGRTIGCFYIESPAMRGLLRRLNCDNYKILVAASSIIRPGVAQSGMMKEYIFRHNNPNQFQYFHDVFKEQLGETYGIMVYQEDVIKIAQHYGGLPAADGDILRRAMSGKGRSLEALQKVKDNFFACCAQKGHPEILSQEIYRQIESFAGYSFCKAHSASYAVESYQSLFLKVYYPVEFMTAVINNQGGFYRTEVYVHEARMSGGSIHNPCVNKSEYQTTLYGTDIYLGFMHVQSLESKTAHLIESEREKNGAFLSLEDFINRIPIGIENMKILIFIDAFRFTGKTKNQLLVVASLLLNNFKPENRNLRLIQEPAKEYKLPTLERSLYEDAFDEIELLSFPVSCTVFDLLQTKYRGDIMARDLTACHKKQVRMLAYLISRKQVPTKKGTMYFGTWIDHEGTYFDTAHFPDSLANYPFQGGGCYLLLGNVEVDYHFPTITITKMAKMPFIPDPRYMDAKDQFKTQRQIKEDVSPTHREPYPQGHEINLPRHRMKF</sequence>
<keyword evidence="2 9" id="KW-0808">Transferase</keyword>
<evidence type="ECO:0000256" key="1">
    <source>
        <dbReference type="ARBA" id="ARBA00012417"/>
    </source>
</evidence>
<dbReference type="InterPro" id="IPR004013">
    <property type="entry name" value="PHP_dom"/>
</dbReference>
<feature type="domain" description="Polymerase/histidinol phosphatase N-terminal" evidence="8">
    <location>
        <begin position="1"/>
        <end position="68"/>
    </location>
</feature>
<keyword evidence="4" id="KW-0235">DNA replication</keyword>
<dbReference type="SUPFAM" id="SSF89550">
    <property type="entry name" value="PHP domain-like"/>
    <property type="match status" value="1"/>
</dbReference>
<dbReference type="Gene3D" id="3.20.20.140">
    <property type="entry name" value="Metal-dependent hydrolases"/>
    <property type="match status" value="2"/>
</dbReference>
<comment type="catalytic activity">
    <reaction evidence="6">
        <text>DNA(n) + a 2'-deoxyribonucleoside 5'-triphosphate = DNA(n+1) + diphosphate</text>
        <dbReference type="Rhea" id="RHEA:22508"/>
        <dbReference type="Rhea" id="RHEA-COMP:17339"/>
        <dbReference type="Rhea" id="RHEA-COMP:17340"/>
        <dbReference type="ChEBI" id="CHEBI:33019"/>
        <dbReference type="ChEBI" id="CHEBI:61560"/>
        <dbReference type="ChEBI" id="CHEBI:173112"/>
        <dbReference type="EC" id="2.7.7.7"/>
    </reaction>
</comment>
<dbReference type="InterPro" id="IPR016195">
    <property type="entry name" value="Pol/histidinol_Pase-like"/>
</dbReference>
<dbReference type="InterPro" id="IPR004805">
    <property type="entry name" value="DnaE2/DnaE/PolC"/>
</dbReference>
<keyword evidence="5" id="KW-0239">DNA-directed DNA polymerase</keyword>
<evidence type="ECO:0000256" key="3">
    <source>
        <dbReference type="ARBA" id="ARBA00022695"/>
    </source>
</evidence>
<reference evidence="9" key="1">
    <citation type="submission" date="2021-11" db="EMBL/GenBank/DDBJ databases">
        <title>Description of novel Flavobacterium species.</title>
        <authorList>
            <person name="Saticioglu I.B."/>
            <person name="Ay H."/>
            <person name="Altun S."/>
            <person name="Duman M."/>
        </authorList>
    </citation>
    <scope>NUCLEOTIDE SEQUENCE</scope>
    <source>
        <strain evidence="9">F-126</strain>
    </source>
</reference>
<dbReference type="CDD" id="cd07431">
    <property type="entry name" value="PHP_PolIIIA"/>
    <property type="match status" value="1"/>
</dbReference>
<dbReference type="InterPro" id="IPR011708">
    <property type="entry name" value="DNA_pol3_alpha_NTPase_dom"/>
</dbReference>
<organism evidence="9 10">
    <name type="scientific">Flavobacterium lipolyticum</name>
    <dbReference type="NCBI Taxonomy" id="2893754"/>
    <lineage>
        <taxon>Bacteria</taxon>
        <taxon>Pseudomonadati</taxon>
        <taxon>Bacteroidota</taxon>
        <taxon>Flavobacteriia</taxon>
        <taxon>Flavobacteriales</taxon>
        <taxon>Flavobacteriaceae</taxon>
        <taxon>Flavobacterium</taxon>
    </lineage>
</organism>
<dbReference type="Pfam" id="PF07733">
    <property type="entry name" value="DNA_pol3_alpha"/>
    <property type="match status" value="1"/>
</dbReference>
<keyword evidence="3 9" id="KW-0548">Nucleotidyltransferase</keyword>
<dbReference type="NCBIfam" id="TIGR00594">
    <property type="entry name" value="polc"/>
    <property type="match status" value="1"/>
</dbReference>
<evidence type="ECO:0000256" key="4">
    <source>
        <dbReference type="ARBA" id="ARBA00022705"/>
    </source>
</evidence>
<gene>
    <name evidence="9" type="primary">dnaE</name>
    <name evidence="9" type="ORF">LNQ34_13790</name>
</gene>
<evidence type="ECO:0000256" key="5">
    <source>
        <dbReference type="ARBA" id="ARBA00022932"/>
    </source>
</evidence>
<accession>A0ABS8M3D2</accession>
<dbReference type="Pfam" id="PF14579">
    <property type="entry name" value="HHH_6"/>
    <property type="match status" value="1"/>
</dbReference>
<dbReference type="PANTHER" id="PTHR32294">
    <property type="entry name" value="DNA POLYMERASE III SUBUNIT ALPHA"/>
    <property type="match status" value="1"/>
</dbReference>
<proteinExistence type="predicted"/>
<evidence type="ECO:0000256" key="7">
    <source>
        <dbReference type="SAM" id="Coils"/>
    </source>
</evidence>